<sequence length="149" mass="16881">MNFMNSVYQAHALSEWLSIGVPHIPLIQSLDGILFLHYLAFMICHRRFLKVWYFRIVLTLLFSTSALFILALSVEFFSAWIAAGPSAHNTVIASDTPLKKALDKYLSRGDEGHSIHLEAISKILDDLSCSMNNDEKPLLRTNLELQGFK</sequence>
<gene>
    <name evidence="2" type="primary">Acey_s0890.g2889</name>
    <name evidence="2" type="ORF">Y032_0890g2889</name>
</gene>
<organism evidence="2 3">
    <name type="scientific">Ancylostoma ceylanicum</name>
    <dbReference type="NCBI Taxonomy" id="53326"/>
    <lineage>
        <taxon>Eukaryota</taxon>
        <taxon>Metazoa</taxon>
        <taxon>Ecdysozoa</taxon>
        <taxon>Nematoda</taxon>
        <taxon>Chromadorea</taxon>
        <taxon>Rhabditida</taxon>
        <taxon>Rhabditina</taxon>
        <taxon>Rhabditomorpha</taxon>
        <taxon>Strongyloidea</taxon>
        <taxon>Ancylostomatidae</taxon>
        <taxon>Ancylostomatinae</taxon>
        <taxon>Ancylostoma</taxon>
    </lineage>
</organism>
<evidence type="ECO:0000313" key="3">
    <source>
        <dbReference type="Proteomes" id="UP000024635"/>
    </source>
</evidence>
<dbReference type="AlphaFoldDB" id="A0A016WA66"/>
<evidence type="ECO:0000313" key="2">
    <source>
        <dbReference type="EMBL" id="EYC36505.1"/>
    </source>
</evidence>
<keyword evidence="1" id="KW-0472">Membrane</keyword>
<proteinExistence type="predicted"/>
<keyword evidence="3" id="KW-1185">Reference proteome</keyword>
<evidence type="ECO:0000256" key="1">
    <source>
        <dbReference type="SAM" id="Phobius"/>
    </source>
</evidence>
<keyword evidence="1" id="KW-1133">Transmembrane helix</keyword>
<comment type="caution">
    <text evidence="2">The sequence shown here is derived from an EMBL/GenBank/DDBJ whole genome shotgun (WGS) entry which is preliminary data.</text>
</comment>
<dbReference type="Proteomes" id="UP000024635">
    <property type="component" value="Unassembled WGS sequence"/>
</dbReference>
<dbReference type="EMBL" id="JARK01000490">
    <property type="protein sequence ID" value="EYC36505.1"/>
    <property type="molecule type" value="Genomic_DNA"/>
</dbReference>
<protein>
    <submittedName>
        <fullName evidence="2">Uncharacterized protein</fullName>
    </submittedName>
</protein>
<keyword evidence="1" id="KW-0812">Transmembrane</keyword>
<name>A0A016WA66_9BILA</name>
<feature type="transmembrane region" description="Helical" evidence="1">
    <location>
        <begin position="52"/>
        <end position="81"/>
    </location>
</feature>
<accession>A0A016WA66</accession>
<reference evidence="3" key="1">
    <citation type="journal article" date="2015" name="Nat. Genet.">
        <title>The genome and transcriptome of the zoonotic hookworm Ancylostoma ceylanicum identify infection-specific gene families.</title>
        <authorList>
            <person name="Schwarz E.M."/>
            <person name="Hu Y."/>
            <person name="Antoshechkin I."/>
            <person name="Miller M.M."/>
            <person name="Sternberg P.W."/>
            <person name="Aroian R.V."/>
        </authorList>
    </citation>
    <scope>NUCLEOTIDE SEQUENCE</scope>
    <source>
        <strain evidence="3">HY135</strain>
    </source>
</reference>